<dbReference type="InterPro" id="IPR025291">
    <property type="entry name" value="DUF4153"/>
</dbReference>
<feature type="transmembrane region" description="Helical" evidence="1">
    <location>
        <begin position="51"/>
        <end position="74"/>
    </location>
</feature>
<keyword evidence="3" id="KW-1185">Reference proteome</keyword>
<dbReference type="RefSeq" id="WP_070237909.1">
    <property type="nucleotide sequence ID" value="NZ_CP017478.1"/>
</dbReference>
<feature type="transmembrane region" description="Helical" evidence="1">
    <location>
        <begin position="22"/>
        <end position="39"/>
    </location>
</feature>
<evidence type="ECO:0000313" key="2">
    <source>
        <dbReference type="EMBL" id="AOW21749.1"/>
    </source>
</evidence>
<feature type="transmembrane region" description="Helical" evidence="1">
    <location>
        <begin position="266"/>
        <end position="288"/>
    </location>
</feature>
<proteinExistence type="predicted"/>
<feature type="transmembrane region" description="Helical" evidence="1">
    <location>
        <begin position="94"/>
        <end position="114"/>
    </location>
</feature>
<accession>A0A1D8PB07</accession>
<dbReference type="Pfam" id="PF13687">
    <property type="entry name" value="DUF4153"/>
    <property type="match status" value="1"/>
</dbReference>
<name>A0A1D8PB07_9FLAO</name>
<keyword evidence="1" id="KW-0472">Membrane</keyword>
<keyword evidence="1" id="KW-1133">Transmembrane helix</keyword>
<dbReference type="STRING" id="1850246.LPB138_14145"/>
<feature type="transmembrane region" description="Helical" evidence="1">
    <location>
        <begin position="166"/>
        <end position="186"/>
    </location>
</feature>
<dbReference type="KEGG" id="lul:LPB138_14145"/>
<dbReference type="OrthoDB" id="627992at2"/>
<feature type="transmembrane region" description="Helical" evidence="1">
    <location>
        <begin position="300"/>
        <end position="321"/>
    </location>
</feature>
<evidence type="ECO:0000313" key="3">
    <source>
        <dbReference type="Proteomes" id="UP000176050"/>
    </source>
</evidence>
<dbReference type="AlphaFoldDB" id="A0A1D8PB07"/>
<sequence length="462" mass="53408">MKQIPLIIGALLFSTFFYNQNIGLNLSLFTLLTIILLVITNTSAFKKQSTIFISLAYLTSGITVFLYDSNLTVFTNILSFITLVGSVSNHSSSVYIQWINGLYTTIVAAFSQYYDSLNTEIKNVQKQKIDYLYWAKLILIPTVILIIFSTLYRIGNPKFDALISQVDLSFINFQWILLSGLGYYLLYNITNPITIEPITELDTKTGNELQKKEELLVSQEKLKKENQLGIVLMFSLNVLIVLYLITDMMYLSELHNMNGTELSKQVHNGVNALIVSIIFAILILLYFFRGDLNFFKQNKSLKNLAFVWIFLNINLVVLTAIKNFEYIQSFGFTYKRIGVLVYLLLTLIGLITTFIKVQNIKNLWFLFRKNSQIAFIILIIASSINWDNTITNYNINYAEQTDVDYLLSLSNNNIFILKQYANNSKINFEQKFDIDTKHLNYLQELQQNSWQEMVYDNLIVKE</sequence>
<gene>
    <name evidence="2" type="ORF">LPB138_14145</name>
</gene>
<keyword evidence="1" id="KW-0812">Transmembrane</keyword>
<organism evidence="2 3">
    <name type="scientific">Urechidicola croceus</name>
    <dbReference type="NCBI Taxonomy" id="1850246"/>
    <lineage>
        <taxon>Bacteria</taxon>
        <taxon>Pseudomonadati</taxon>
        <taxon>Bacteroidota</taxon>
        <taxon>Flavobacteriia</taxon>
        <taxon>Flavobacteriales</taxon>
        <taxon>Flavobacteriaceae</taxon>
        <taxon>Urechidicola</taxon>
    </lineage>
</organism>
<dbReference type="Proteomes" id="UP000176050">
    <property type="component" value="Chromosome"/>
</dbReference>
<feature type="transmembrane region" description="Helical" evidence="1">
    <location>
        <begin position="333"/>
        <end position="355"/>
    </location>
</feature>
<evidence type="ECO:0000256" key="1">
    <source>
        <dbReference type="SAM" id="Phobius"/>
    </source>
</evidence>
<protein>
    <submittedName>
        <fullName evidence="2">Uncharacterized protein</fullName>
    </submittedName>
</protein>
<dbReference type="EMBL" id="CP017478">
    <property type="protein sequence ID" value="AOW21749.1"/>
    <property type="molecule type" value="Genomic_DNA"/>
</dbReference>
<feature type="transmembrane region" description="Helical" evidence="1">
    <location>
        <begin position="134"/>
        <end position="154"/>
    </location>
</feature>
<feature type="transmembrane region" description="Helical" evidence="1">
    <location>
        <begin position="228"/>
        <end position="246"/>
    </location>
</feature>
<reference evidence="2 3" key="1">
    <citation type="submission" date="2016-10" db="EMBL/GenBank/DDBJ databases">
        <title>Lutibacter sp. LPB0138, isolated from marine gastropod.</title>
        <authorList>
            <person name="Kim E."/>
            <person name="Yi H."/>
        </authorList>
    </citation>
    <scope>NUCLEOTIDE SEQUENCE [LARGE SCALE GENOMIC DNA]</scope>
    <source>
        <strain evidence="2 3">LPB0138</strain>
    </source>
</reference>